<organism evidence="10 11">
    <name type="scientific">Mucilaginibacter gynuensis</name>
    <dbReference type="NCBI Taxonomy" id="1302236"/>
    <lineage>
        <taxon>Bacteria</taxon>
        <taxon>Pseudomonadati</taxon>
        <taxon>Bacteroidota</taxon>
        <taxon>Sphingobacteriia</taxon>
        <taxon>Sphingobacteriales</taxon>
        <taxon>Sphingobacteriaceae</taxon>
        <taxon>Mucilaginibacter</taxon>
    </lineage>
</organism>
<dbReference type="RefSeq" id="WP_345210891.1">
    <property type="nucleotide sequence ID" value="NZ_BAABFT010000004.1"/>
</dbReference>
<dbReference type="EMBL" id="BAABFT010000004">
    <property type="protein sequence ID" value="GAA4320481.1"/>
    <property type="molecule type" value="Genomic_DNA"/>
</dbReference>
<proteinExistence type="inferred from homology"/>
<feature type="domain" description="Peptidase S54 rhomboid" evidence="8">
    <location>
        <begin position="54"/>
        <end position="200"/>
    </location>
</feature>
<dbReference type="PANTHER" id="PTHR43731:SF14">
    <property type="entry name" value="PRESENILIN-ASSOCIATED RHOMBOID-LIKE PROTEIN, MITOCHONDRIAL"/>
    <property type="match status" value="1"/>
</dbReference>
<feature type="transmembrane region" description="Helical" evidence="7">
    <location>
        <begin position="18"/>
        <end position="35"/>
    </location>
</feature>
<protein>
    <submittedName>
        <fullName evidence="10">Rhomboid family intramembrane serine protease</fullName>
    </submittedName>
</protein>
<keyword evidence="3 7" id="KW-0812">Transmembrane</keyword>
<evidence type="ECO:0000256" key="5">
    <source>
        <dbReference type="ARBA" id="ARBA00022989"/>
    </source>
</evidence>
<feature type="transmembrane region" description="Helical" evidence="7">
    <location>
        <begin position="94"/>
        <end position="116"/>
    </location>
</feature>
<dbReference type="GO" id="GO:0008233">
    <property type="term" value="F:peptidase activity"/>
    <property type="evidence" value="ECO:0007669"/>
    <property type="project" value="UniProtKB-KW"/>
</dbReference>
<comment type="similarity">
    <text evidence="2">Belongs to the peptidase S54 family.</text>
</comment>
<evidence type="ECO:0000256" key="4">
    <source>
        <dbReference type="ARBA" id="ARBA00022801"/>
    </source>
</evidence>
<dbReference type="Proteomes" id="UP001500582">
    <property type="component" value="Unassembled WGS sequence"/>
</dbReference>
<keyword evidence="6 7" id="KW-0472">Membrane</keyword>
<keyword evidence="10" id="KW-0645">Protease</keyword>
<feature type="transmembrane region" description="Helical" evidence="7">
    <location>
        <begin position="55"/>
        <end position="82"/>
    </location>
</feature>
<dbReference type="InterPro" id="IPR035952">
    <property type="entry name" value="Rhomboid-like_sf"/>
</dbReference>
<comment type="subcellular location">
    <subcellularLocation>
        <location evidence="1">Membrane</location>
        <topology evidence="1">Multi-pass membrane protein</topology>
    </subcellularLocation>
</comment>
<evidence type="ECO:0000259" key="9">
    <source>
        <dbReference type="Pfam" id="PF20216"/>
    </source>
</evidence>
<evidence type="ECO:0000256" key="2">
    <source>
        <dbReference type="ARBA" id="ARBA00009045"/>
    </source>
</evidence>
<dbReference type="InterPro" id="IPR046483">
    <property type="entry name" value="DUF6576"/>
</dbReference>
<dbReference type="InterPro" id="IPR022764">
    <property type="entry name" value="Peptidase_S54_rhomboid_dom"/>
</dbReference>
<name>A0ABP8GAA7_9SPHI</name>
<evidence type="ECO:0000259" key="8">
    <source>
        <dbReference type="Pfam" id="PF01694"/>
    </source>
</evidence>
<reference evidence="11" key="1">
    <citation type="journal article" date="2019" name="Int. J. Syst. Evol. Microbiol.">
        <title>The Global Catalogue of Microorganisms (GCM) 10K type strain sequencing project: providing services to taxonomists for standard genome sequencing and annotation.</title>
        <authorList>
            <consortium name="The Broad Institute Genomics Platform"/>
            <consortium name="The Broad Institute Genome Sequencing Center for Infectious Disease"/>
            <person name="Wu L."/>
            <person name="Ma J."/>
        </authorList>
    </citation>
    <scope>NUCLEOTIDE SEQUENCE [LARGE SCALE GENOMIC DNA]</scope>
    <source>
        <strain evidence="11">JCM 17705</strain>
    </source>
</reference>
<comment type="caution">
    <text evidence="10">The sequence shown here is derived from an EMBL/GenBank/DDBJ whole genome shotgun (WGS) entry which is preliminary data.</text>
</comment>
<evidence type="ECO:0000256" key="3">
    <source>
        <dbReference type="ARBA" id="ARBA00022692"/>
    </source>
</evidence>
<dbReference type="GO" id="GO:0006508">
    <property type="term" value="P:proteolysis"/>
    <property type="evidence" value="ECO:0007669"/>
    <property type="project" value="UniProtKB-KW"/>
</dbReference>
<sequence length="274" mass="30344">MTLWQNITYKIQSTGSKLYYLIGINVFVFLLSSLVPRVSAYLAFSPDVAILSSHLWTPVSFMFMHVGILAIIFNMLWLYWIGTVFEDFLGYKRIVGLYIMGGLAGAALYSACYYLVPLITHTAFLSNAAIPGGIAALLAIIVGTATLAPNFEIKLILFGNVKLKWLVVVYIVADLINYNSANAGEKIAHLGGAILGFAYIKSLQNGTDWLGAISNLFKPRPKLKVVSRNFEKNTTSYPPQEEIDRILDKILQSGYDSLNKQEKEVLSRASKDEG</sequence>
<evidence type="ECO:0000313" key="10">
    <source>
        <dbReference type="EMBL" id="GAA4320481.1"/>
    </source>
</evidence>
<dbReference type="Pfam" id="PF01694">
    <property type="entry name" value="Rhomboid"/>
    <property type="match status" value="1"/>
</dbReference>
<keyword evidence="11" id="KW-1185">Reference proteome</keyword>
<evidence type="ECO:0000313" key="11">
    <source>
        <dbReference type="Proteomes" id="UP001500582"/>
    </source>
</evidence>
<evidence type="ECO:0000256" key="7">
    <source>
        <dbReference type="SAM" id="Phobius"/>
    </source>
</evidence>
<feature type="domain" description="DUF6576" evidence="9">
    <location>
        <begin position="240"/>
        <end position="271"/>
    </location>
</feature>
<keyword evidence="4" id="KW-0378">Hydrolase</keyword>
<keyword evidence="5 7" id="KW-1133">Transmembrane helix</keyword>
<feature type="transmembrane region" description="Helical" evidence="7">
    <location>
        <begin position="128"/>
        <end position="148"/>
    </location>
</feature>
<dbReference type="Pfam" id="PF20216">
    <property type="entry name" value="DUF6576"/>
    <property type="match status" value="1"/>
</dbReference>
<dbReference type="PANTHER" id="PTHR43731">
    <property type="entry name" value="RHOMBOID PROTEASE"/>
    <property type="match status" value="1"/>
</dbReference>
<dbReference type="Gene3D" id="1.20.1540.10">
    <property type="entry name" value="Rhomboid-like"/>
    <property type="match status" value="1"/>
</dbReference>
<dbReference type="SUPFAM" id="SSF144091">
    <property type="entry name" value="Rhomboid-like"/>
    <property type="match status" value="1"/>
</dbReference>
<evidence type="ECO:0000256" key="6">
    <source>
        <dbReference type="ARBA" id="ARBA00023136"/>
    </source>
</evidence>
<gene>
    <name evidence="10" type="ORF">GCM10023149_19770</name>
</gene>
<evidence type="ECO:0000256" key="1">
    <source>
        <dbReference type="ARBA" id="ARBA00004141"/>
    </source>
</evidence>
<dbReference type="InterPro" id="IPR050925">
    <property type="entry name" value="Rhomboid_protease_S54"/>
</dbReference>
<accession>A0ABP8GAA7</accession>